<dbReference type="EMBL" id="RBZP01000001">
    <property type="protein sequence ID" value="RKQ37712.1"/>
    <property type="molecule type" value="Genomic_DNA"/>
</dbReference>
<keyword evidence="1" id="KW-0472">Membrane</keyword>
<dbReference type="AlphaFoldDB" id="A0A495ACW7"/>
<feature type="transmembrane region" description="Helical" evidence="1">
    <location>
        <begin position="80"/>
        <end position="105"/>
    </location>
</feature>
<dbReference type="RefSeq" id="WP_121202788.1">
    <property type="nucleotide sequence ID" value="NZ_RBZP01000001.1"/>
</dbReference>
<feature type="transmembrane region" description="Helical" evidence="1">
    <location>
        <begin position="117"/>
        <end position="140"/>
    </location>
</feature>
<reference evidence="2 3" key="1">
    <citation type="journal article" date="2016" name="Int. J. Syst. Evol. Microbiol.">
        <title>Oceanobacillus halophilus sp. nov., a novel moderately halophilic bacterium from a hypersaline lake.</title>
        <authorList>
            <person name="Amoozegar M.A."/>
            <person name="Bagheri M."/>
            <person name="Makhdoumi A."/>
            <person name="Nikou M.M."/>
            <person name="Fazeli S.A.S."/>
            <person name="Schumann P."/>
            <person name="Sproer C."/>
            <person name="Sanchez-Porro C."/>
            <person name="Ventosa A."/>
        </authorList>
    </citation>
    <scope>NUCLEOTIDE SEQUENCE [LARGE SCALE GENOMIC DNA]</scope>
    <source>
        <strain evidence="2 3">DSM 23996</strain>
    </source>
</reference>
<dbReference type="InterPro" id="IPR020144">
    <property type="entry name" value="SpoVAB"/>
</dbReference>
<dbReference type="OrthoDB" id="9790504at2"/>
<accession>A0A495ACW7</accession>
<sequence>MLENLLINLLQLIIGFSGGLAVGGGFVAFITVLGIIPRLIQLSKSYKLIKVYSACVVMGLLFGSYLSFAEVNLKHPVLLLIIWGLFHGIFNGLLAAALTEVLNVFPIITRRIRLEKSLLILLMAIMFGKVIGSLFQWTIFVKL</sequence>
<dbReference type="Proteomes" id="UP000269301">
    <property type="component" value="Unassembled WGS sequence"/>
</dbReference>
<proteinExistence type="predicted"/>
<evidence type="ECO:0000256" key="1">
    <source>
        <dbReference type="SAM" id="Phobius"/>
    </source>
</evidence>
<organism evidence="2 3">
    <name type="scientific">Oceanobacillus halophilus</name>
    <dbReference type="NCBI Taxonomy" id="930130"/>
    <lineage>
        <taxon>Bacteria</taxon>
        <taxon>Bacillati</taxon>
        <taxon>Bacillota</taxon>
        <taxon>Bacilli</taxon>
        <taxon>Bacillales</taxon>
        <taxon>Bacillaceae</taxon>
        <taxon>Oceanobacillus</taxon>
    </lineage>
</organism>
<feature type="transmembrane region" description="Helical" evidence="1">
    <location>
        <begin position="48"/>
        <end position="68"/>
    </location>
</feature>
<keyword evidence="1" id="KW-1133">Transmembrane helix</keyword>
<feature type="transmembrane region" description="Helical" evidence="1">
    <location>
        <begin position="12"/>
        <end position="36"/>
    </location>
</feature>
<evidence type="ECO:0000313" key="3">
    <source>
        <dbReference type="Proteomes" id="UP000269301"/>
    </source>
</evidence>
<keyword evidence="3" id="KW-1185">Reference proteome</keyword>
<name>A0A495ACW7_9BACI</name>
<dbReference type="Pfam" id="PF13782">
    <property type="entry name" value="SpoVAB"/>
    <property type="match status" value="1"/>
</dbReference>
<keyword evidence="1" id="KW-0812">Transmembrane</keyword>
<protein>
    <submittedName>
        <fullName evidence="2">Stage V sporulation protein AB</fullName>
    </submittedName>
</protein>
<evidence type="ECO:0000313" key="2">
    <source>
        <dbReference type="EMBL" id="RKQ37712.1"/>
    </source>
</evidence>
<comment type="caution">
    <text evidence="2">The sequence shown here is derived from an EMBL/GenBank/DDBJ whole genome shotgun (WGS) entry which is preliminary data.</text>
</comment>
<gene>
    <name evidence="2" type="ORF">D8M06_02600</name>
</gene>